<keyword evidence="3" id="KW-1185">Reference proteome</keyword>
<feature type="signal peptide" evidence="1">
    <location>
        <begin position="1"/>
        <end position="26"/>
    </location>
</feature>
<evidence type="ECO:0000313" key="2">
    <source>
        <dbReference type="EMBL" id="MFC6759668.1"/>
    </source>
</evidence>
<gene>
    <name evidence="2" type="ORF">ACFQFQ_09475</name>
</gene>
<name>A0ABW2B444_9RHOB</name>
<reference evidence="3" key="1">
    <citation type="journal article" date="2019" name="Int. J. Syst. Evol. Microbiol.">
        <title>The Global Catalogue of Microorganisms (GCM) 10K type strain sequencing project: providing services to taxonomists for standard genome sequencing and annotation.</title>
        <authorList>
            <consortium name="The Broad Institute Genomics Platform"/>
            <consortium name="The Broad Institute Genome Sequencing Center for Infectious Disease"/>
            <person name="Wu L."/>
            <person name="Ma J."/>
        </authorList>
    </citation>
    <scope>NUCLEOTIDE SEQUENCE [LARGE SCALE GENOMIC DNA]</scope>
    <source>
        <strain evidence="3">CCUG 66188</strain>
    </source>
</reference>
<proteinExistence type="predicted"/>
<evidence type="ECO:0000256" key="1">
    <source>
        <dbReference type="SAM" id="SignalP"/>
    </source>
</evidence>
<protein>
    <submittedName>
        <fullName evidence="2">Uncharacterized protein</fullName>
    </submittedName>
</protein>
<comment type="caution">
    <text evidence="2">The sequence shown here is derived from an EMBL/GenBank/DDBJ whole genome shotgun (WGS) entry which is preliminary data.</text>
</comment>
<keyword evidence="1" id="KW-0732">Signal</keyword>
<evidence type="ECO:0000313" key="3">
    <source>
        <dbReference type="Proteomes" id="UP001596353"/>
    </source>
</evidence>
<organism evidence="2 3">
    <name type="scientific">Sulfitobacter porphyrae</name>
    <dbReference type="NCBI Taxonomy" id="1246864"/>
    <lineage>
        <taxon>Bacteria</taxon>
        <taxon>Pseudomonadati</taxon>
        <taxon>Pseudomonadota</taxon>
        <taxon>Alphaproteobacteria</taxon>
        <taxon>Rhodobacterales</taxon>
        <taxon>Roseobacteraceae</taxon>
        <taxon>Sulfitobacter</taxon>
    </lineage>
</organism>
<dbReference type="Proteomes" id="UP001596353">
    <property type="component" value="Unassembled WGS sequence"/>
</dbReference>
<sequence>MKMNPSRKIVALCALLWAVLGSASPAQEIVSYPEDKYPVGTTFVFRDDFGGTEWLDDVVLVERQPDRIRFEVTGRPRPSRTCTASS</sequence>
<accession>A0ABW2B444</accession>
<dbReference type="EMBL" id="JBHSWG010000001">
    <property type="protein sequence ID" value="MFC6759668.1"/>
    <property type="molecule type" value="Genomic_DNA"/>
</dbReference>
<feature type="chain" id="PRO_5046675211" evidence="1">
    <location>
        <begin position="27"/>
        <end position="86"/>
    </location>
</feature>